<organism evidence="1 2">
    <name type="scientific">Stylosanthes scabra</name>
    <dbReference type="NCBI Taxonomy" id="79078"/>
    <lineage>
        <taxon>Eukaryota</taxon>
        <taxon>Viridiplantae</taxon>
        <taxon>Streptophyta</taxon>
        <taxon>Embryophyta</taxon>
        <taxon>Tracheophyta</taxon>
        <taxon>Spermatophyta</taxon>
        <taxon>Magnoliopsida</taxon>
        <taxon>eudicotyledons</taxon>
        <taxon>Gunneridae</taxon>
        <taxon>Pentapetalae</taxon>
        <taxon>rosids</taxon>
        <taxon>fabids</taxon>
        <taxon>Fabales</taxon>
        <taxon>Fabaceae</taxon>
        <taxon>Papilionoideae</taxon>
        <taxon>50 kb inversion clade</taxon>
        <taxon>dalbergioids sensu lato</taxon>
        <taxon>Dalbergieae</taxon>
        <taxon>Pterocarpus clade</taxon>
        <taxon>Stylosanthes</taxon>
    </lineage>
</organism>
<proteinExistence type="predicted"/>
<evidence type="ECO:0000313" key="2">
    <source>
        <dbReference type="Proteomes" id="UP001341840"/>
    </source>
</evidence>
<name>A0ABU6WGM5_9FABA</name>
<sequence>MILHLPLLNQRNERGNDSESYGQESLEGASLMLKKNLEVNKFEVELPPFSVVETGSLAPKPYFSSTTLPTGHLPPTPSCCQSYAATFLVWRGASRSRCRRHKRRAAAGPALALTHRVVLVAVLSDVVSFLVVSLLTSSPFTISTR</sequence>
<gene>
    <name evidence="1" type="ORF">PIB30_035699</name>
</gene>
<dbReference type="Proteomes" id="UP001341840">
    <property type="component" value="Unassembled WGS sequence"/>
</dbReference>
<comment type="caution">
    <text evidence="1">The sequence shown here is derived from an EMBL/GenBank/DDBJ whole genome shotgun (WGS) entry which is preliminary data.</text>
</comment>
<keyword evidence="2" id="KW-1185">Reference proteome</keyword>
<evidence type="ECO:0000313" key="1">
    <source>
        <dbReference type="EMBL" id="MED6183183.1"/>
    </source>
</evidence>
<reference evidence="1 2" key="1">
    <citation type="journal article" date="2023" name="Plants (Basel)">
        <title>Bridging the Gap: Combining Genomics and Transcriptomics Approaches to Understand Stylosanthes scabra, an Orphan Legume from the Brazilian Caatinga.</title>
        <authorList>
            <person name="Ferreira-Neto J.R.C."/>
            <person name="da Silva M.D."/>
            <person name="Binneck E."/>
            <person name="de Melo N.F."/>
            <person name="da Silva R.H."/>
            <person name="de Melo A.L.T.M."/>
            <person name="Pandolfi V."/>
            <person name="Bustamante F.O."/>
            <person name="Brasileiro-Vidal A.C."/>
            <person name="Benko-Iseppon A.M."/>
        </authorList>
    </citation>
    <scope>NUCLEOTIDE SEQUENCE [LARGE SCALE GENOMIC DNA]</scope>
    <source>
        <tissue evidence="1">Leaves</tissue>
    </source>
</reference>
<dbReference type="EMBL" id="JASCZI010181414">
    <property type="protein sequence ID" value="MED6183183.1"/>
    <property type="molecule type" value="Genomic_DNA"/>
</dbReference>
<protein>
    <submittedName>
        <fullName evidence="1">Uncharacterized protein</fullName>
    </submittedName>
</protein>
<accession>A0ABU6WGM5</accession>